<name>A0A8J3PLH2_9ACTN</name>
<dbReference type="InterPro" id="IPR002509">
    <property type="entry name" value="NODB_dom"/>
</dbReference>
<dbReference type="CDD" id="cd10917">
    <property type="entry name" value="CE4_NodB_like_6s_7s"/>
    <property type="match status" value="1"/>
</dbReference>
<feature type="region of interest" description="Disordered" evidence="3">
    <location>
        <begin position="28"/>
        <end position="47"/>
    </location>
</feature>
<dbReference type="Proteomes" id="UP000653674">
    <property type="component" value="Unassembled WGS sequence"/>
</dbReference>
<dbReference type="RefSeq" id="WP_168075067.1">
    <property type="nucleotide sequence ID" value="NZ_BAAAQJ010000008.1"/>
</dbReference>
<gene>
    <name evidence="5" type="ORF">Pfl04_02950</name>
</gene>
<dbReference type="GO" id="GO:0005975">
    <property type="term" value="P:carbohydrate metabolic process"/>
    <property type="evidence" value="ECO:0007669"/>
    <property type="project" value="InterPro"/>
</dbReference>
<dbReference type="PROSITE" id="PS51677">
    <property type="entry name" value="NODB"/>
    <property type="match status" value="1"/>
</dbReference>
<dbReference type="GO" id="GO:0046872">
    <property type="term" value="F:metal ion binding"/>
    <property type="evidence" value="ECO:0007669"/>
    <property type="project" value="UniProtKB-KW"/>
</dbReference>
<proteinExistence type="predicted"/>
<organism evidence="5 6">
    <name type="scientific">Planosporangium flavigriseum</name>
    <dbReference type="NCBI Taxonomy" id="373681"/>
    <lineage>
        <taxon>Bacteria</taxon>
        <taxon>Bacillati</taxon>
        <taxon>Actinomycetota</taxon>
        <taxon>Actinomycetes</taxon>
        <taxon>Micromonosporales</taxon>
        <taxon>Micromonosporaceae</taxon>
        <taxon>Planosporangium</taxon>
    </lineage>
</organism>
<evidence type="ECO:0000313" key="6">
    <source>
        <dbReference type="Proteomes" id="UP000653674"/>
    </source>
</evidence>
<dbReference type="AlphaFoldDB" id="A0A8J3PLH2"/>
<evidence type="ECO:0000313" key="5">
    <source>
        <dbReference type="EMBL" id="GIG71891.1"/>
    </source>
</evidence>
<comment type="caution">
    <text evidence="5">The sequence shown here is derived from an EMBL/GenBank/DDBJ whole genome shotgun (WGS) entry which is preliminary data.</text>
</comment>
<dbReference type="GO" id="GO:0016020">
    <property type="term" value="C:membrane"/>
    <property type="evidence" value="ECO:0007669"/>
    <property type="project" value="TreeGrafter"/>
</dbReference>
<dbReference type="Pfam" id="PF01522">
    <property type="entry name" value="Polysacc_deac_1"/>
    <property type="match status" value="1"/>
</dbReference>
<dbReference type="GO" id="GO:0016810">
    <property type="term" value="F:hydrolase activity, acting on carbon-nitrogen (but not peptide) bonds"/>
    <property type="evidence" value="ECO:0007669"/>
    <property type="project" value="InterPro"/>
</dbReference>
<dbReference type="SUPFAM" id="SSF88713">
    <property type="entry name" value="Glycoside hydrolase/deacetylase"/>
    <property type="match status" value="1"/>
</dbReference>
<evidence type="ECO:0000259" key="4">
    <source>
        <dbReference type="PROSITE" id="PS51677"/>
    </source>
</evidence>
<dbReference type="PANTHER" id="PTHR10587:SF133">
    <property type="entry name" value="CHITIN DEACETYLASE 1-RELATED"/>
    <property type="match status" value="1"/>
</dbReference>
<dbReference type="EMBL" id="BONU01000002">
    <property type="protein sequence ID" value="GIG71891.1"/>
    <property type="molecule type" value="Genomic_DNA"/>
</dbReference>
<accession>A0A8J3PLH2</accession>
<keyword evidence="2" id="KW-0378">Hydrolase</keyword>
<sequence>MPLQRVQVSALVVLVLLVVIGSWAGARNGERTKSTPSKTPKQPYSHALAAAAPPPAVKPALGAANTVPESAATFVPGVVAKTTGTDGVALTFDDGPGNQTMPILNLLRAYGVKATFCLIGANVREHPELVQAIVRDGHTLCNHTWMHDLGLGQRSAEEIRSDLERTNDEIRKAVPGVEIKYFRHPGGAWTPSAVAVAQEMGMTSIDWDVDPLDWDTGTYGTGGSMVSHIVDTVRQGAQSGSIILSHDGGGDRTSTVTAYETLLPYLLQERHLRLVALPSGERFQQSAQGADSPPR</sequence>
<keyword evidence="1" id="KW-0479">Metal-binding</keyword>
<reference evidence="5" key="1">
    <citation type="submission" date="2021-01" db="EMBL/GenBank/DDBJ databases">
        <title>Whole genome shotgun sequence of Planosporangium flavigriseum NBRC 105377.</title>
        <authorList>
            <person name="Komaki H."/>
            <person name="Tamura T."/>
        </authorList>
    </citation>
    <scope>NUCLEOTIDE SEQUENCE</scope>
    <source>
        <strain evidence="5">NBRC 105377</strain>
    </source>
</reference>
<protein>
    <recommendedName>
        <fullName evidence="4">NodB homology domain-containing protein</fullName>
    </recommendedName>
</protein>
<keyword evidence="6" id="KW-1185">Reference proteome</keyword>
<dbReference type="Gene3D" id="3.20.20.370">
    <property type="entry name" value="Glycoside hydrolase/deacetylase"/>
    <property type="match status" value="1"/>
</dbReference>
<dbReference type="PANTHER" id="PTHR10587">
    <property type="entry name" value="GLYCOSYL TRANSFERASE-RELATED"/>
    <property type="match status" value="1"/>
</dbReference>
<dbReference type="InterPro" id="IPR011330">
    <property type="entry name" value="Glyco_hydro/deAcase_b/a-brl"/>
</dbReference>
<evidence type="ECO:0000256" key="1">
    <source>
        <dbReference type="ARBA" id="ARBA00022723"/>
    </source>
</evidence>
<evidence type="ECO:0000256" key="2">
    <source>
        <dbReference type="ARBA" id="ARBA00022801"/>
    </source>
</evidence>
<dbReference type="InterPro" id="IPR050248">
    <property type="entry name" value="Polysacc_deacetylase_ArnD"/>
</dbReference>
<feature type="domain" description="NodB homology" evidence="4">
    <location>
        <begin position="86"/>
        <end position="275"/>
    </location>
</feature>
<evidence type="ECO:0000256" key="3">
    <source>
        <dbReference type="SAM" id="MobiDB-lite"/>
    </source>
</evidence>